<keyword evidence="6" id="KW-0408">Iron</keyword>
<name>A0A382IB11_9ZZZZ</name>
<evidence type="ECO:0000256" key="4">
    <source>
        <dbReference type="ARBA" id="ARBA00022741"/>
    </source>
</evidence>
<keyword evidence="4" id="KW-0547">Nucleotide-binding</keyword>
<evidence type="ECO:0000259" key="9">
    <source>
        <dbReference type="PROSITE" id="PS50893"/>
    </source>
</evidence>
<dbReference type="EMBL" id="UINC01066289">
    <property type="protein sequence ID" value="SVB96840.1"/>
    <property type="molecule type" value="Genomic_DNA"/>
</dbReference>
<dbReference type="InterPro" id="IPR003439">
    <property type="entry name" value="ABC_transporter-like_ATP-bd"/>
</dbReference>
<dbReference type="PROSITE" id="PS00211">
    <property type="entry name" value="ABC_TRANSPORTER_1"/>
    <property type="match status" value="1"/>
</dbReference>
<dbReference type="PANTHER" id="PTHR42781:SF4">
    <property type="entry name" value="SPERMIDINE_PUTRESCINE IMPORT ATP-BINDING PROTEIN POTA"/>
    <property type="match status" value="1"/>
</dbReference>
<evidence type="ECO:0000256" key="8">
    <source>
        <dbReference type="ARBA" id="ARBA00023136"/>
    </source>
</evidence>
<dbReference type="CDD" id="cd03259">
    <property type="entry name" value="ABC_Carb_Solutes_like"/>
    <property type="match status" value="1"/>
</dbReference>
<evidence type="ECO:0000313" key="10">
    <source>
        <dbReference type="EMBL" id="SVB96840.1"/>
    </source>
</evidence>
<dbReference type="GO" id="GO:0016887">
    <property type="term" value="F:ATP hydrolysis activity"/>
    <property type="evidence" value="ECO:0007669"/>
    <property type="project" value="InterPro"/>
</dbReference>
<dbReference type="InterPro" id="IPR050093">
    <property type="entry name" value="ABC_SmlMolc_Importer"/>
</dbReference>
<sequence>MSALKINNLNHKIKNSEILKDVSIETEEDKIACILGPSGSGKTTLLKLIAGLEDTQKGEIYIKDKLVSSSNTHIKTEERDIGFLFQDFALFPHLTVKENLKFAINGNADANIEINEIMKLIKLPNSLKKYPHELSGGEQQRVALARSIISKPKLLLLDEPFSNLDLSLREEIRDDTLHLLQKFNISVIIVTHDPFEAMFISNKIYILEQNGSIVQSGSPNDLYNNPISSYVAEFFGETNKFSGIVKNSKVQTAVGEISINSNLESRKV</sequence>
<evidence type="ECO:0000256" key="6">
    <source>
        <dbReference type="ARBA" id="ARBA00023004"/>
    </source>
</evidence>
<dbReference type="PROSITE" id="PS50893">
    <property type="entry name" value="ABC_TRANSPORTER_2"/>
    <property type="match status" value="1"/>
</dbReference>
<feature type="non-terminal residue" evidence="10">
    <location>
        <position position="268"/>
    </location>
</feature>
<proteinExistence type="predicted"/>
<evidence type="ECO:0000256" key="7">
    <source>
        <dbReference type="ARBA" id="ARBA00023065"/>
    </source>
</evidence>
<accession>A0A382IB11</accession>
<dbReference type="InterPro" id="IPR017871">
    <property type="entry name" value="ABC_transporter-like_CS"/>
</dbReference>
<keyword evidence="1" id="KW-0813">Transport</keyword>
<evidence type="ECO:0000256" key="2">
    <source>
        <dbReference type="ARBA" id="ARBA00022475"/>
    </source>
</evidence>
<keyword evidence="2" id="KW-1003">Cell membrane</keyword>
<keyword evidence="7" id="KW-0406">Ion transport</keyword>
<dbReference type="InterPro" id="IPR015853">
    <property type="entry name" value="ABC_transpr_FbpC"/>
</dbReference>
<evidence type="ECO:0000256" key="5">
    <source>
        <dbReference type="ARBA" id="ARBA00022840"/>
    </source>
</evidence>
<dbReference type="Pfam" id="PF00005">
    <property type="entry name" value="ABC_tran"/>
    <property type="match status" value="1"/>
</dbReference>
<dbReference type="GO" id="GO:0005524">
    <property type="term" value="F:ATP binding"/>
    <property type="evidence" value="ECO:0007669"/>
    <property type="project" value="UniProtKB-KW"/>
</dbReference>
<dbReference type="FunFam" id="3.40.50.300:FF:000425">
    <property type="entry name" value="Probable ABC transporter, ATP-binding subunit"/>
    <property type="match status" value="1"/>
</dbReference>
<dbReference type="GO" id="GO:0016020">
    <property type="term" value="C:membrane"/>
    <property type="evidence" value="ECO:0007669"/>
    <property type="project" value="InterPro"/>
</dbReference>
<dbReference type="SMART" id="SM00382">
    <property type="entry name" value="AAA"/>
    <property type="match status" value="1"/>
</dbReference>
<dbReference type="InterPro" id="IPR027417">
    <property type="entry name" value="P-loop_NTPase"/>
</dbReference>
<evidence type="ECO:0000256" key="1">
    <source>
        <dbReference type="ARBA" id="ARBA00022448"/>
    </source>
</evidence>
<keyword evidence="5" id="KW-0067">ATP-binding</keyword>
<dbReference type="PANTHER" id="PTHR42781">
    <property type="entry name" value="SPERMIDINE/PUTRESCINE IMPORT ATP-BINDING PROTEIN POTA"/>
    <property type="match status" value="1"/>
</dbReference>
<dbReference type="GO" id="GO:0015408">
    <property type="term" value="F:ABC-type ferric iron transporter activity"/>
    <property type="evidence" value="ECO:0007669"/>
    <property type="project" value="InterPro"/>
</dbReference>
<organism evidence="10">
    <name type="scientific">marine metagenome</name>
    <dbReference type="NCBI Taxonomy" id="408172"/>
    <lineage>
        <taxon>unclassified sequences</taxon>
        <taxon>metagenomes</taxon>
        <taxon>ecological metagenomes</taxon>
    </lineage>
</organism>
<dbReference type="AlphaFoldDB" id="A0A382IB11"/>
<keyword evidence="8" id="KW-0472">Membrane</keyword>
<protein>
    <recommendedName>
        <fullName evidence="9">ABC transporter domain-containing protein</fullName>
    </recommendedName>
</protein>
<evidence type="ECO:0000256" key="3">
    <source>
        <dbReference type="ARBA" id="ARBA00022496"/>
    </source>
</evidence>
<gene>
    <name evidence="10" type="ORF">METZ01_LOCUS249694</name>
</gene>
<dbReference type="InterPro" id="IPR003593">
    <property type="entry name" value="AAA+_ATPase"/>
</dbReference>
<dbReference type="SUPFAM" id="SSF52540">
    <property type="entry name" value="P-loop containing nucleoside triphosphate hydrolases"/>
    <property type="match status" value="1"/>
</dbReference>
<keyword evidence="3" id="KW-0410">Iron transport</keyword>
<feature type="domain" description="ABC transporter" evidence="9">
    <location>
        <begin position="4"/>
        <end position="235"/>
    </location>
</feature>
<dbReference type="Gene3D" id="3.40.50.300">
    <property type="entry name" value="P-loop containing nucleotide triphosphate hydrolases"/>
    <property type="match status" value="1"/>
</dbReference>
<reference evidence="10" key="1">
    <citation type="submission" date="2018-05" db="EMBL/GenBank/DDBJ databases">
        <authorList>
            <person name="Lanie J.A."/>
            <person name="Ng W.-L."/>
            <person name="Kazmierczak K.M."/>
            <person name="Andrzejewski T.M."/>
            <person name="Davidsen T.M."/>
            <person name="Wayne K.J."/>
            <person name="Tettelin H."/>
            <person name="Glass J.I."/>
            <person name="Rusch D."/>
            <person name="Podicherti R."/>
            <person name="Tsui H.-C.T."/>
            <person name="Winkler M.E."/>
        </authorList>
    </citation>
    <scope>NUCLEOTIDE SEQUENCE</scope>
</reference>